<dbReference type="PANTHER" id="PTHR34849:SF5">
    <property type="entry name" value="SSL2733 PROTEIN"/>
    <property type="match status" value="1"/>
</dbReference>
<dbReference type="SUPFAM" id="SSF47598">
    <property type="entry name" value="Ribbon-helix-helix"/>
    <property type="match status" value="1"/>
</dbReference>
<sequence>MASVTIRNLDEETKHRLKIRAAQNNRSLEEELRIALRSLADNGSHNMLPSADAGYETADEPQAPVHLVNDDLDFSPPYTPNKETMFSEYIQISPEVRFGRPCVKGTRISVYDVLGYLASGMSISEITEDFPELSPEAIQACLQFAASRERRIFSV</sequence>
<dbReference type="Gene3D" id="1.10.10.10">
    <property type="entry name" value="Winged helix-like DNA-binding domain superfamily/Winged helix DNA-binding domain"/>
    <property type="match status" value="1"/>
</dbReference>
<dbReference type="InterPro" id="IPR009057">
    <property type="entry name" value="Homeodomain-like_sf"/>
</dbReference>
<evidence type="ECO:0000313" key="2">
    <source>
        <dbReference type="EMBL" id="AXJ01608.1"/>
    </source>
</evidence>
<dbReference type="GO" id="GO:0006355">
    <property type="term" value="P:regulation of DNA-templated transcription"/>
    <property type="evidence" value="ECO:0007669"/>
    <property type="project" value="InterPro"/>
</dbReference>
<dbReference type="Gene3D" id="1.10.1220.10">
    <property type="entry name" value="Met repressor-like"/>
    <property type="match status" value="1"/>
</dbReference>
<feature type="domain" description="Antitoxin FitA-like ribbon-helix-helix" evidence="1">
    <location>
        <begin position="2"/>
        <end position="39"/>
    </location>
</feature>
<dbReference type="InterPro" id="IPR036388">
    <property type="entry name" value="WH-like_DNA-bd_sf"/>
</dbReference>
<dbReference type="SUPFAM" id="SSF46689">
    <property type="entry name" value="Homeodomain-like"/>
    <property type="match status" value="1"/>
</dbReference>
<dbReference type="KEGG" id="cprv:CYPRO_2366"/>
<proteinExistence type="predicted"/>
<dbReference type="InterPro" id="IPR013321">
    <property type="entry name" value="Arc_rbn_hlx_hlx"/>
</dbReference>
<name>A0A345UMA6_9BACT</name>
<dbReference type="Pfam" id="PF22513">
    <property type="entry name" value="FitA-like_RHH"/>
    <property type="match status" value="1"/>
</dbReference>
<gene>
    <name evidence="2" type="ORF">CYPRO_2366</name>
</gene>
<organism evidence="2 3">
    <name type="scientific">Cyclonatronum proteinivorum</name>
    <dbReference type="NCBI Taxonomy" id="1457365"/>
    <lineage>
        <taxon>Bacteria</taxon>
        <taxon>Pseudomonadati</taxon>
        <taxon>Balneolota</taxon>
        <taxon>Balneolia</taxon>
        <taxon>Balneolales</taxon>
        <taxon>Cyclonatronaceae</taxon>
        <taxon>Cyclonatronum</taxon>
    </lineage>
</organism>
<keyword evidence="3" id="KW-1185">Reference proteome</keyword>
<dbReference type="InterPro" id="IPR053853">
    <property type="entry name" value="FitA-like_RHH"/>
</dbReference>
<dbReference type="InterPro" id="IPR010985">
    <property type="entry name" value="Ribbon_hlx_hlx"/>
</dbReference>
<dbReference type="InterPro" id="IPR007367">
    <property type="entry name" value="DUF433"/>
</dbReference>
<dbReference type="Proteomes" id="UP000254808">
    <property type="component" value="Chromosome"/>
</dbReference>
<dbReference type="EMBL" id="CP027806">
    <property type="protein sequence ID" value="AXJ01608.1"/>
    <property type="molecule type" value="Genomic_DNA"/>
</dbReference>
<evidence type="ECO:0000259" key="1">
    <source>
        <dbReference type="Pfam" id="PF22513"/>
    </source>
</evidence>
<protein>
    <submittedName>
        <fullName evidence="2">Uncharacterized conserved protein, DUF433 family</fullName>
    </submittedName>
</protein>
<dbReference type="Pfam" id="PF04255">
    <property type="entry name" value="DUF433"/>
    <property type="match status" value="1"/>
</dbReference>
<dbReference type="PANTHER" id="PTHR34849">
    <property type="entry name" value="SSL5025 PROTEIN"/>
    <property type="match status" value="1"/>
</dbReference>
<reference evidence="2 3" key="1">
    <citation type="submission" date="2018-03" db="EMBL/GenBank/DDBJ databases">
        <title>Phenotypic and genomic properties of Cyclonatronum proteinivorum gen. nov., sp. nov., a haloalkaliphilic bacteroidete from soda lakes possessing Na+-translocating rhodopsin.</title>
        <authorList>
            <person name="Toshchakov S.V."/>
            <person name="Korzhenkov A."/>
            <person name="Samarov N.I."/>
            <person name="Kublanov I.V."/>
            <person name="Muntyan M.S."/>
            <person name="Sorokin D.Y."/>
        </authorList>
    </citation>
    <scope>NUCLEOTIDE SEQUENCE [LARGE SCALE GENOMIC DNA]</scope>
    <source>
        <strain evidence="2 3">Omega</strain>
    </source>
</reference>
<evidence type="ECO:0000313" key="3">
    <source>
        <dbReference type="Proteomes" id="UP000254808"/>
    </source>
</evidence>
<accession>A0A345UMA6</accession>
<dbReference type="AlphaFoldDB" id="A0A345UMA6"/>